<dbReference type="GO" id="GO:0004161">
    <property type="term" value="F:dimethylallyltranstransferase activity"/>
    <property type="evidence" value="ECO:0007669"/>
    <property type="project" value="TreeGrafter"/>
</dbReference>
<protein>
    <submittedName>
        <fullName evidence="6">Uncharacterized protein</fullName>
    </submittedName>
</protein>
<comment type="pathway">
    <text evidence="5">Pheromone biosynthesis.</text>
</comment>
<dbReference type="InterPro" id="IPR008949">
    <property type="entry name" value="Isoprenoid_synthase_dom_sf"/>
</dbReference>
<dbReference type="GO" id="GO:0045337">
    <property type="term" value="P:farnesyl diphosphate biosynthetic process"/>
    <property type="evidence" value="ECO:0007669"/>
    <property type="project" value="TreeGrafter"/>
</dbReference>
<dbReference type="Pfam" id="PF00348">
    <property type="entry name" value="polyprenyl_synt"/>
    <property type="match status" value="1"/>
</dbReference>
<accession>A0A0B1SII7</accession>
<comment type="cofactor">
    <cofactor evidence="1">
        <name>Mg(2+)</name>
        <dbReference type="ChEBI" id="CHEBI:18420"/>
    </cofactor>
</comment>
<dbReference type="AlphaFoldDB" id="A0A0B1SII7"/>
<evidence type="ECO:0000256" key="5">
    <source>
        <dbReference type="ARBA" id="ARBA00033740"/>
    </source>
</evidence>
<dbReference type="OrthoDB" id="10257492at2759"/>
<organism evidence="6 7">
    <name type="scientific">Oesophagostomum dentatum</name>
    <name type="common">Nodular worm</name>
    <dbReference type="NCBI Taxonomy" id="61180"/>
    <lineage>
        <taxon>Eukaryota</taxon>
        <taxon>Metazoa</taxon>
        <taxon>Ecdysozoa</taxon>
        <taxon>Nematoda</taxon>
        <taxon>Chromadorea</taxon>
        <taxon>Rhabditida</taxon>
        <taxon>Rhabditina</taxon>
        <taxon>Rhabditomorpha</taxon>
        <taxon>Strongyloidea</taxon>
        <taxon>Strongylidae</taxon>
        <taxon>Oesophagostomum</taxon>
    </lineage>
</organism>
<dbReference type="PANTHER" id="PTHR11525:SF0">
    <property type="entry name" value="FARNESYL PYROPHOSPHATE SYNTHASE"/>
    <property type="match status" value="1"/>
</dbReference>
<gene>
    <name evidence="6" type="ORF">OESDEN_15555</name>
</gene>
<evidence type="ECO:0000256" key="4">
    <source>
        <dbReference type="ARBA" id="ARBA00022842"/>
    </source>
</evidence>
<keyword evidence="3" id="KW-0479">Metal-binding</keyword>
<dbReference type="EMBL" id="KN567060">
    <property type="protein sequence ID" value="KHJ84729.1"/>
    <property type="molecule type" value="Genomic_DNA"/>
</dbReference>
<dbReference type="SUPFAM" id="SSF48576">
    <property type="entry name" value="Terpenoid synthases"/>
    <property type="match status" value="1"/>
</dbReference>
<dbReference type="GO" id="GO:0042811">
    <property type="term" value="P:pheromone biosynthetic process"/>
    <property type="evidence" value="ECO:0007669"/>
    <property type="project" value="UniProtKB-ARBA"/>
</dbReference>
<sequence>MELDDFLDAFGEPLVTGKVGTDIQEGKCTWLCVRAVQKLQGKPELENFKNNYGKSDPESVKRIKDLMEQLKLREEFQNFEKRYSEKVKADIDQVPKRLSTLKPVLHEALTSLLDRKK</sequence>
<keyword evidence="2" id="KW-0808">Transferase</keyword>
<dbReference type="PANTHER" id="PTHR11525">
    <property type="entry name" value="FARNESYL-PYROPHOSPHATE SYNTHETASE"/>
    <property type="match status" value="1"/>
</dbReference>
<dbReference type="GO" id="GO:0046872">
    <property type="term" value="F:metal ion binding"/>
    <property type="evidence" value="ECO:0007669"/>
    <property type="project" value="UniProtKB-KW"/>
</dbReference>
<dbReference type="Proteomes" id="UP000053660">
    <property type="component" value="Unassembled WGS sequence"/>
</dbReference>
<evidence type="ECO:0000313" key="7">
    <source>
        <dbReference type="Proteomes" id="UP000053660"/>
    </source>
</evidence>
<evidence type="ECO:0000256" key="2">
    <source>
        <dbReference type="ARBA" id="ARBA00022679"/>
    </source>
</evidence>
<dbReference type="GO" id="GO:0005737">
    <property type="term" value="C:cytoplasm"/>
    <property type="evidence" value="ECO:0007669"/>
    <property type="project" value="TreeGrafter"/>
</dbReference>
<dbReference type="Gene3D" id="1.10.600.10">
    <property type="entry name" value="Farnesyl Diphosphate Synthase"/>
    <property type="match status" value="1"/>
</dbReference>
<evidence type="ECO:0000313" key="6">
    <source>
        <dbReference type="EMBL" id="KHJ84729.1"/>
    </source>
</evidence>
<dbReference type="GO" id="GO:0004337">
    <property type="term" value="F:(2E,6E)-farnesyl diphosphate synthase activity"/>
    <property type="evidence" value="ECO:0007669"/>
    <property type="project" value="TreeGrafter"/>
</dbReference>
<evidence type="ECO:0000256" key="3">
    <source>
        <dbReference type="ARBA" id="ARBA00022723"/>
    </source>
</evidence>
<name>A0A0B1SII7_OESDE</name>
<dbReference type="InterPro" id="IPR039702">
    <property type="entry name" value="FPS1-like"/>
</dbReference>
<keyword evidence="4" id="KW-0460">Magnesium</keyword>
<keyword evidence="7" id="KW-1185">Reference proteome</keyword>
<evidence type="ECO:0000256" key="1">
    <source>
        <dbReference type="ARBA" id="ARBA00001946"/>
    </source>
</evidence>
<dbReference type="InterPro" id="IPR000092">
    <property type="entry name" value="Polyprenyl_synt"/>
</dbReference>
<reference evidence="6 7" key="1">
    <citation type="submission" date="2014-03" db="EMBL/GenBank/DDBJ databases">
        <title>Draft genome of the hookworm Oesophagostomum dentatum.</title>
        <authorList>
            <person name="Mitreva M."/>
        </authorList>
    </citation>
    <scope>NUCLEOTIDE SEQUENCE [LARGE SCALE GENOMIC DNA]</scope>
    <source>
        <strain evidence="6 7">OD-Hann</strain>
    </source>
</reference>
<proteinExistence type="predicted"/>